<dbReference type="EMBL" id="LAZR01036265">
    <property type="protein sequence ID" value="KKL25306.1"/>
    <property type="molecule type" value="Genomic_DNA"/>
</dbReference>
<proteinExistence type="predicted"/>
<evidence type="ECO:0000313" key="1">
    <source>
        <dbReference type="EMBL" id="KKL25306.1"/>
    </source>
</evidence>
<sequence>GSLNIDFKLHNKEKALELLGRHLGTFNEGNKFEVDWKNVKIIRPNISFKKKDG</sequence>
<name>A0A0F9E624_9ZZZZ</name>
<dbReference type="AlphaFoldDB" id="A0A0F9E624"/>
<protein>
    <submittedName>
        <fullName evidence="1">Uncharacterized protein</fullName>
    </submittedName>
</protein>
<accession>A0A0F9E624</accession>
<feature type="non-terminal residue" evidence="1">
    <location>
        <position position="1"/>
    </location>
</feature>
<gene>
    <name evidence="1" type="ORF">LCGC14_2406650</name>
</gene>
<organism evidence="1">
    <name type="scientific">marine sediment metagenome</name>
    <dbReference type="NCBI Taxonomy" id="412755"/>
    <lineage>
        <taxon>unclassified sequences</taxon>
        <taxon>metagenomes</taxon>
        <taxon>ecological metagenomes</taxon>
    </lineage>
</organism>
<reference evidence="1" key="1">
    <citation type="journal article" date="2015" name="Nature">
        <title>Complex archaea that bridge the gap between prokaryotes and eukaryotes.</title>
        <authorList>
            <person name="Spang A."/>
            <person name="Saw J.H."/>
            <person name="Jorgensen S.L."/>
            <person name="Zaremba-Niedzwiedzka K."/>
            <person name="Martijn J."/>
            <person name="Lind A.E."/>
            <person name="van Eijk R."/>
            <person name="Schleper C."/>
            <person name="Guy L."/>
            <person name="Ettema T.J."/>
        </authorList>
    </citation>
    <scope>NUCLEOTIDE SEQUENCE</scope>
</reference>
<comment type="caution">
    <text evidence="1">The sequence shown here is derived from an EMBL/GenBank/DDBJ whole genome shotgun (WGS) entry which is preliminary data.</text>
</comment>